<organism evidence="2 3">
    <name type="scientific">Vibrio diabolicus</name>
    <dbReference type="NCBI Taxonomy" id="50719"/>
    <lineage>
        <taxon>Bacteria</taxon>
        <taxon>Pseudomonadati</taxon>
        <taxon>Pseudomonadota</taxon>
        <taxon>Gammaproteobacteria</taxon>
        <taxon>Vibrionales</taxon>
        <taxon>Vibrionaceae</taxon>
        <taxon>Vibrio</taxon>
        <taxon>Vibrio diabolicus subgroup</taxon>
    </lineage>
</organism>
<dbReference type="EMBL" id="CP069196">
    <property type="protein sequence ID" value="QRG84469.1"/>
    <property type="molecule type" value="Genomic_DNA"/>
</dbReference>
<reference evidence="2 3" key="1">
    <citation type="submission" date="2021-01" db="EMBL/GenBank/DDBJ databases">
        <title>Characterization of a novel blaVMB-2- harboring plasmid in Vibrio diabolicus.</title>
        <authorList>
            <person name="Liu M."/>
        </authorList>
    </citation>
    <scope>NUCLEOTIDE SEQUENCE [LARGE SCALE GENOMIC DNA]</scope>
    <source>
        <strain evidence="2 3">SLV18</strain>
        <plasmid evidence="2 3">pSLV18-111K</plasmid>
    </source>
</reference>
<keyword evidence="2" id="KW-0614">Plasmid</keyword>
<evidence type="ECO:0000256" key="1">
    <source>
        <dbReference type="SAM" id="Coils"/>
    </source>
</evidence>
<gene>
    <name evidence="2" type="ORF">JOS67_15610</name>
</gene>
<protein>
    <submittedName>
        <fullName evidence="2">Uncharacterized protein</fullName>
    </submittedName>
</protein>
<geneLocation type="plasmid" evidence="2 3">
    <name>pSLV18-111K</name>
</geneLocation>
<dbReference type="RefSeq" id="WP_203347291.1">
    <property type="nucleotide sequence ID" value="NZ_CP069196.1"/>
</dbReference>
<proteinExistence type="predicted"/>
<dbReference type="AlphaFoldDB" id="A0AA92LVX0"/>
<evidence type="ECO:0000313" key="3">
    <source>
        <dbReference type="Proteomes" id="UP000596337"/>
    </source>
</evidence>
<accession>A0AA92LVX0</accession>
<sequence>MGLVNNQSTEYEKYIDEQEKLVGLIRVTGARMYGYGYDDAVEDCQDRINMLENERELLEITVHEQEEKLRQVGSHLGAGLSKLR</sequence>
<evidence type="ECO:0000313" key="2">
    <source>
        <dbReference type="EMBL" id="QRG84469.1"/>
    </source>
</evidence>
<feature type="coiled-coil region" evidence="1">
    <location>
        <begin position="41"/>
        <end position="68"/>
    </location>
</feature>
<name>A0AA92LVX0_9VIBR</name>
<keyword evidence="1" id="KW-0175">Coiled coil</keyword>
<dbReference type="Proteomes" id="UP000596337">
    <property type="component" value="Plasmid pSLV18-111K"/>
</dbReference>